<keyword evidence="1" id="KW-0245">EGF-like domain</keyword>
<evidence type="ECO:0000313" key="4">
    <source>
        <dbReference type="Proteomes" id="UP000663834"/>
    </source>
</evidence>
<dbReference type="PROSITE" id="PS50026">
    <property type="entry name" value="EGF_3"/>
    <property type="match status" value="1"/>
</dbReference>
<name>A0A815GXY1_9BILA</name>
<dbReference type="Gene3D" id="2.10.25.10">
    <property type="entry name" value="Laminin"/>
    <property type="match status" value="1"/>
</dbReference>
<dbReference type="Proteomes" id="UP000663834">
    <property type="component" value="Unassembled WGS sequence"/>
</dbReference>
<accession>A0A815GXY1</accession>
<dbReference type="EMBL" id="CAJNOW010002228">
    <property type="protein sequence ID" value="CAF1344821.1"/>
    <property type="molecule type" value="Genomic_DNA"/>
</dbReference>
<comment type="caution">
    <text evidence="1">Lacks conserved residue(s) required for the propagation of feature annotation.</text>
</comment>
<protein>
    <recommendedName>
        <fullName evidence="2">EGF-like domain-containing protein</fullName>
    </recommendedName>
</protein>
<proteinExistence type="predicted"/>
<dbReference type="OrthoDB" id="10050940at2759"/>
<evidence type="ECO:0000256" key="1">
    <source>
        <dbReference type="PROSITE-ProRule" id="PRU00076"/>
    </source>
</evidence>
<gene>
    <name evidence="3" type="ORF">KQP761_LOCUS6925</name>
</gene>
<keyword evidence="1" id="KW-1015">Disulfide bond</keyword>
<feature type="disulfide bond" evidence="1">
    <location>
        <begin position="269"/>
        <end position="278"/>
    </location>
</feature>
<sequence>MQLHCQYSTDDILAYFNRIDDVFLVIKGDFSPKRSRPYPMRESVTSIKVDISKQTYPINEQCLCPPSYYGDRCQYQNQRVSLTLRFRNENIDKLAIFGIVITLVDSTGFIHSHEQLTYIPIHACNNKFNIYLLNRDRPKDVTKKYTVYIDAYDKINLAYLTSWTLPVTFLFMPVNHLRAQLITPERQDCHISCDTRYPEQHIKHKCTCSRDSLCVATVNNRSICLCSLAKRSPRCLISSICHKNSCMNDDGLCVPHDAQVSFFDFISVCQDGFSGSRCENKDVRIDILFSDVSTPQAILLHFITIQNYDATVLNPIPI</sequence>
<evidence type="ECO:0000313" key="3">
    <source>
        <dbReference type="EMBL" id="CAF1344821.1"/>
    </source>
</evidence>
<comment type="caution">
    <text evidence="3">The sequence shown here is derived from an EMBL/GenBank/DDBJ whole genome shotgun (WGS) entry which is preliminary data.</text>
</comment>
<feature type="domain" description="EGF-like" evidence="2">
    <location>
        <begin position="237"/>
        <end position="279"/>
    </location>
</feature>
<organism evidence="3 4">
    <name type="scientific">Rotaria magnacalcarata</name>
    <dbReference type="NCBI Taxonomy" id="392030"/>
    <lineage>
        <taxon>Eukaryota</taxon>
        <taxon>Metazoa</taxon>
        <taxon>Spiralia</taxon>
        <taxon>Gnathifera</taxon>
        <taxon>Rotifera</taxon>
        <taxon>Eurotatoria</taxon>
        <taxon>Bdelloidea</taxon>
        <taxon>Philodinida</taxon>
        <taxon>Philodinidae</taxon>
        <taxon>Rotaria</taxon>
    </lineage>
</organism>
<dbReference type="InterPro" id="IPR000742">
    <property type="entry name" value="EGF"/>
</dbReference>
<evidence type="ECO:0000259" key="2">
    <source>
        <dbReference type="PROSITE" id="PS50026"/>
    </source>
</evidence>
<reference evidence="3" key="1">
    <citation type="submission" date="2021-02" db="EMBL/GenBank/DDBJ databases">
        <authorList>
            <person name="Nowell W R."/>
        </authorList>
    </citation>
    <scope>NUCLEOTIDE SEQUENCE</scope>
</reference>
<dbReference type="AlphaFoldDB" id="A0A815GXY1"/>